<dbReference type="NCBIfam" id="TIGR01950">
    <property type="entry name" value="SoxR"/>
    <property type="match status" value="1"/>
</dbReference>
<dbReference type="InterPro" id="IPR009061">
    <property type="entry name" value="DNA-bd_dom_put_sf"/>
</dbReference>
<evidence type="ECO:0000256" key="4">
    <source>
        <dbReference type="ARBA" id="ARBA00023014"/>
    </source>
</evidence>
<evidence type="ECO:0000256" key="3">
    <source>
        <dbReference type="ARBA" id="ARBA00023004"/>
    </source>
</evidence>
<dbReference type="GO" id="GO:0003700">
    <property type="term" value="F:DNA-binding transcription factor activity"/>
    <property type="evidence" value="ECO:0007669"/>
    <property type="project" value="InterPro"/>
</dbReference>
<keyword evidence="3" id="KW-0408">Iron</keyword>
<dbReference type="Gene3D" id="1.10.1660.10">
    <property type="match status" value="1"/>
</dbReference>
<dbReference type="GO" id="GO:0051537">
    <property type="term" value="F:2 iron, 2 sulfur cluster binding"/>
    <property type="evidence" value="ECO:0007669"/>
    <property type="project" value="UniProtKB-KW"/>
</dbReference>
<dbReference type="PROSITE" id="PS50937">
    <property type="entry name" value="HTH_MERR_2"/>
    <property type="match status" value="1"/>
</dbReference>
<dbReference type="PANTHER" id="PTHR30204">
    <property type="entry name" value="REDOX-CYCLING DRUG-SENSING TRANSCRIPTIONAL ACTIVATOR SOXR"/>
    <property type="match status" value="1"/>
</dbReference>
<reference evidence="11" key="1">
    <citation type="submission" date="2016-10" db="EMBL/GenBank/DDBJ databases">
        <authorList>
            <person name="Varghese N."/>
            <person name="Submissions S."/>
        </authorList>
    </citation>
    <scope>NUCLEOTIDE SEQUENCE [LARGE SCALE GENOMIC DNA]</scope>
    <source>
        <strain evidence="11">DSM 21772</strain>
    </source>
</reference>
<dbReference type="SMART" id="SM00422">
    <property type="entry name" value="HTH_MERR"/>
    <property type="match status" value="1"/>
</dbReference>
<dbReference type="Pfam" id="PF00376">
    <property type="entry name" value="MerR"/>
    <property type="match status" value="1"/>
</dbReference>
<evidence type="ECO:0000256" key="8">
    <source>
        <dbReference type="SAM" id="MobiDB-lite"/>
    </source>
</evidence>
<evidence type="ECO:0000313" key="10">
    <source>
        <dbReference type="EMBL" id="SDT32451.1"/>
    </source>
</evidence>
<keyword evidence="7" id="KW-0804">Transcription</keyword>
<dbReference type="GO" id="GO:0046872">
    <property type="term" value="F:metal ion binding"/>
    <property type="evidence" value="ECO:0007669"/>
    <property type="project" value="UniProtKB-KW"/>
</dbReference>
<keyword evidence="2" id="KW-0479">Metal-binding</keyword>
<dbReference type="PRINTS" id="PR00040">
    <property type="entry name" value="HTHMERR"/>
</dbReference>
<dbReference type="InterPro" id="IPR010211">
    <property type="entry name" value="Redox-sen_tscrpt-act_SoxR"/>
</dbReference>
<dbReference type="SUPFAM" id="SSF46955">
    <property type="entry name" value="Putative DNA-binding domain"/>
    <property type="match status" value="1"/>
</dbReference>
<dbReference type="EMBL" id="LT629742">
    <property type="protein sequence ID" value="SDT32451.1"/>
    <property type="molecule type" value="Genomic_DNA"/>
</dbReference>
<name>A0A1H1ZF93_9MICO</name>
<dbReference type="InterPro" id="IPR047057">
    <property type="entry name" value="MerR_fam"/>
</dbReference>
<keyword evidence="4" id="KW-0411">Iron-sulfur</keyword>
<feature type="region of interest" description="Disordered" evidence="8">
    <location>
        <begin position="153"/>
        <end position="194"/>
    </location>
</feature>
<organism evidence="10 11">
    <name type="scientific">Microterricola viridarii</name>
    <dbReference type="NCBI Taxonomy" id="412690"/>
    <lineage>
        <taxon>Bacteria</taxon>
        <taxon>Bacillati</taxon>
        <taxon>Actinomycetota</taxon>
        <taxon>Actinomycetes</taxon>
        <taxon>Micrococcales</taxon>
        <taxon>Microbacteriaceae</taxon>
        <taxon>Microterricola</taxon>
    </lineage>
</organism>
<dbReference type="GO" id="GO:0003677">
    <property type="term" value="F:DNA binding"/>
    <property type="evidence" value="ECO:0007669"/>
    <property type="project" value="UniProtKB-KW"/>
</dbReference>
<keyword evidence="6" id="KW-0238">DNA-binding</keyword>
<dbReference type="GO" id="GO:0006979">
    <property type="term" value="P:response to oxidative stress"/>
    <property type="evidence" value="ECO:0007669"/>
    <property type="project" value="InterPro"/>
</dbReference>
<dbReference type="Pfam" id="PF09278">
    <property type="entry name" value="MerR-DNA-bind"/>
    <property type="match status" value="1"/>
</dbReference>
<evidence type="ECO:0000259" key="9">
    <source>
        <dbReference type="PROSITE" id="PS50937"/>
    </source>
</evidence>
<protein>
    <submittedName>
        <fullName evidence="10">MerR family transcriptional regulator, redox-sensitive transcriptional activator SoxR</fullName>
    </submittedName>
</protein>
<dbReference type="InterPro" id="IPR015358">
    <property type="entry name" value="Tscrpt_reg_MerR_DNA-bd"/>
</dbReference>
<keyword evidence="11" id="KW-1185">Reference proteome</keyword>
<feature type="domain" description="HTH merR-type" evidence="9">
    <location>
        <begin position="25"/>
        <end position="93"/>
    </location>
</feature>
<dbReference type="InterPro" id="IPR000551">
    <property type="entry name" value="MerR-type_HTH_dom"/>
</dbReference>
<evidence type="ECO:0000256" key="7">
    <source>
        <dbReference type="ARBA" id="ARBA00023163"/>
    </source>
</evidence>
<dbReference type="PANTHER" id="PTHR30204:SF0">
    <property type="entry name" value="REDOX-SENSITIVE TRANSCRIPTIONAL ACTIVATOR SOXR"/>
    <property type="match status" value="1"/>
</dbReference>
<dbReference type="STRING" id="412690.SAMN04489834_3440"/>
<evidence type="ECO:0000256" key="5">
    <source>
        <dbReference type="ARBA" id="ARBA00023015"/>
    </source>
</evidence>
<evidence type="ECO:0000256" key="6">
    <source>
        <dbReference type="ARBA" id="ARBA00023125"/>
    </source>
</evidence>
<evidence type="ECO:0000256" key="1">
    <source>
        <dbReference type="ARBA" id="ARBA00022714"/>
    </source>
</evidence>
<dbReference type="AlphaFoldDB" id="A0A1H1ZF93"/>
<keyword evidence="1" id="KW-0001">2Fe-2S</keyword>
<accession>A0A1H1ZF93</accession>
<dbReference type="PROSITE" id="PS00552">
    <property type="entry name" value="HTH_MERR_1"/>
    <property type="match status" value="1"/>
</dbReference>
<feature type="region of interest" description="Disordered" evidence="8">
    <location>
        <begin position="1"/>
        <end position="21"/>
    </location>
</feature>
<feature type="compositionally biased region" description="Low complexity" evidence="8">
    <location>
        <begin position="181"/>
        <end position="194"/>
    </location>
</feature>
<dbReference type="Proteomes" id="UP000181956">
    <property type="component" value="Chromosome I"/>
</dbReference>
<evidence type="ECO:0000313" key="11">
    <source>
        <dbReference type="Proteomes" id="UP000181956"/>
    </source>
</evidence>
<gene>
    <name evidence="10" type="ORF">SAMN04489834_3440</name>
</gene>
<evidence type="ECO:0000256" key="2">
    <source>
        <dbReference type="ARBA" id="ARBA00022723"/>
    </source>
</evidence>
<proteinExistence type="predicted"/>
<sequence>MVEVNRFGAPGRTGMPSLGGDPARQLSVGELAARSGVSVSALHFYEREGLLQSERNDGNQRRYRRDALRRVSFIKVSQRVGVSLADIRAALDSLPGDRAPSPRDWARISERWRAQLDARIAELQHLRTDLDGCMGCGCLSLGTCSLRNPGDELGASGSGPRRWLEPGVGEAGADVASTGVASAGDAHTGDATAG</sequence>
<keyword evidence="5" id="KW-0805">Transcription regulation</keyword>